<reference evidence="2 3" key="1">
    <citation type="submission" date="2017-05" db="EMBL/GenBank/DDBJ databases">
        <title>Vagococcus spp. assemblies.</title>
        <authorList>
            <person name="Gulvik C.A."/>
        </authorList>
    </citation>
    <scope>NUCLEOTIDE SEQUENCE [LARGE SCALE GENOMIC DNA]</scope>
    <source>
        <strain evidence="2 3">DSM 24756</strain>
    </source>
</reference>
<comment type="caution">
    <text evidence="2">The sequence shown here is derived from an EMBL/GenBank/DDBJ whole genome shotgun (WGS) entry which is preliminary data.</text>
</comment>
<accession>A0A430AKY2</accession>
<dbReference type="AlphaFoldDB" id="A0A430AKY2"/>
<dbReference type="Gene3D" id="2.40.320.10">
    <property type="entry name" value="Hypothetical Protein Pfu-838710-001"/>
    <property type="match status" value="1"/>
</dbReference>
<proteinExistence type="predicted"/>
<evidence type="ECO:0000313" key="3">
    <source>
        <dbReference type="Proteomes" id="UP000288669"/>
    </source>
</evidence>
<keyword evidence="3" id="KW-1185">Reference proteome</keyword>
<dbReference type="Proteomes" id="UP000288669">
    <property type="component" value="Unassembled WGS sequence"/>
</dbReference>
<name>A0A430AKY2_9ENTE</name>
<dbReference type="CDD" id="cd07762">
    <property type="entry name" value="CYTH-like_Pase_1"/>
    <property type="match status" value="1"/>
</dbReference>
<evidence type="ECO:0000259" key="1">
    <source>
        <dbReference type="PROSITE" id="PS51707"/>
    </source>
</evidence>
<feature type="domain" description="CYTH" evidence="1">
    <location>
        <begin position="4"/>
        <end position="193"/>
    </location>
</feature>
<organism evidence="2 3">
    <name type="scientific">Vagococcus entomophilus</name>
    <dbReference type="NCBI Taxonomy" id="1160095"/>
    <lineage>
        <taxon>Bacteria</taxon>
        <taxon>Bacillati</taxon>
        <taxon>Bacillota</taxon>
        <taxon>Bacilli</taxon>
        <taxon>Lactobacillales</taxon>
        <taxon>Enterococcaceae</taxon>
        <taxon>Vagococcus</taxon>
    </lineage>
</organism>
<dbReference type="InterPro" id="IPR009195">
    <property type="entry name" value="Uncharacterised_YjbK"/>
</dbReference>
<protein>
    <recommendedName>
        <fullName evidence="1">CYTH domain-containing protein</fullName>
    </recommendedName>
</protein>
<dbReference type="SUPFAM" id="SSF55154">
    <property type="entry name" value="CYTH-like phosphatases"/>
    <property type="match status" value="1"/>
</dbReference>
<gene>
    <name evidence="2" type="ORF">CBF30_05740</name>
</gene>
<dbReference type="SMART" id="SM01118">
    <property type="entry name" value="CYTH"/>
    <property type="match status" value="1"/>
</dbReference>
<dbReference type="InterPro" id="IPR033469">
    <property type="entry name" value="CYTH-like_dom_sf"/>
</dbReference>
<dbReference type="EMBL" id="NGJZ01000001">
    <property type="protein sequence ID" value="RSU08726.1"/>
    <property type="molecule type" value="Genomic_DNA"/>
</dbReference>
<dbReference type="OrthoDB" id="384378at2"/>
<evidence type="ECO:0000313" key="2">
    <source>
        <dbReference type="EMBL" id="RSU08726.1"/>
    </source>
</evidence>
<dbReference type="InterPro" id="IPR023577">
    <property type="entry name" value="CYTH_domain"/>
</dbReference>
<dbReference type="Pfam" id="PF01928">
    <property type="entry name" value="CYTH"/>
    <property type="match status" value="1"/>
</dbReference>
<sequence>MAEEKEIEFKNLLNEQEYRQLLQTYCNLDTPFFVQTNHYFDTPDWELKKQHMGLRIRLKEEYAEYTLKSPLDDQQGLLETTEVFSNEKANELINTASLPQMGEVADKLTTFKISVDSLRLIGSLKTKRCEIKLDNTHLLVLDESWYGNCHDYELELETVSYDEGKRYFKLLLDKHHLIQRPVQNKVVRMIEATHASDAHK</sequence>
<dbReference type="RefSeq" id="WP_126823817.1">
    <property type="nucleotide sequence ID" value="NZ_NGJZ01000001.1"/>
</dbReference>
<dbReference type="PIRSF" id="PIRSF012526">
    <property type="entry name" value="CYTH_UCP012526"/>
    <property type="match status" value="1"/>
</dbReference>
<dbReference type="PROSITE" id="PS51707">
    <property type="entry name" value="CYTH"/>
    <property type="match status" value="1"/>
</dbReference>